<sequence length="235" mass="24162">MSTEEKMSGWFALKAGAIGTIAVGIAGYFGHAAIQIASAPRDTVAYDFIQSATGLLKREEAKPAPETSPEPSAEPTRLAAAPRETPAAPASMQAEPSPPPLAEPKNAPMAAETAPQASGPSTAVARPDPALDKAARGARETAEMAASLTARTMATRGAKLVGVRHDETASLCGGRYGVEVYPVSRAVVLKPDQSATFIRLGVGQSRDLAPGCRVALKATKETGVAEADLEQTDGT</sequence>
<keyword evidence="2" id="KW-0472">Membrane</keyword>
<dbReference type="RefSeq" id="WP_261401204.1">
    <property type="nucleotide sequence ID" value="NZ_CP081869.1"/>
</dbReference>
<evidence type="ECO:0000313" key="3">
    <source>
        <dbReference type="EMBL" id="QZN98297.1"/>
    </source>
</evidence>
<gene>
    <name evidence="3" type="ORF">K6K41_14255</name>
</gene>
<keyword evidence="2" id="KW-0812">Transmembrane</keyword>
<accession>A0A9E6R4Y7</accession>
<dbReference type="Proteomes" id="UP000825701">
    <property type="component" value="Chromosome"/>
</dbReference>
<feature type="compositionally biased region" description="Low complexity" evidence="1">
    <location>
        <begin position="64"/>
        <end position="90"/>
    </location>
</feature>
<keyword evidence="4" id="KW-1185">Reference proteome</keyword>
<reference evidence="3" key="1">
    <citation type="submission" date="2021-08" db="EMBL/GenBank/DDBJ databases">
        <authorList>
            <person name="Zhang H."/>
            <person name="Xu M."/>
            <person name="Yu Z."/>
            <person name="Yang L."/>
            <person name="Cai Y."/>
        </authorList>
    </citation>
    <scope>NUCLEOTIDE SEQUENCE</scope>
    <source>
        <strain evidence="3">CHL1</strain>
    </source>
</reference>
<organism evidence="3 4">
    <name type="scientific">Chenggangzhangella methanolivorans</name>
    <dbReference type="NCBI Taxonomy" id="1437009"/>
    <lineage>
        <taxon>Bacteria</taxon>
        <taxon>Pseudomonadati</taxon>
        <taxon>Pseudomonadota</taxon>
        <taxon>Alphaproteobacteria</taxon>
        <taxon>Hyphomicrobiales</taxon>
        <taxon>Methylopilaceae</taxon>
        <taxon>Chenggangzhangella</taxon>
    </lineage>
</organism>
<keyword evidence="2" id="KW-1133">Transmembrane helix</keyword>
<evidence type="ECO:0000313" key="4">
    <source>
        <dbReference type="Proteomes" id="UP000825701"/>
    </source>
</evidence>
<dbReference type="KEGG" id="cmet:K6K41_14255"/>
<name>A0A9E6R4Y7_9HYPH</name>
<evidence type="ECO:0000256" key="2">
    <source>
        <dbReference type="SAM" id="Phobius"/>
    </source>
</evidence>
<feature type="compositionally biased region" description="Basic and acidic residues" evidence="1">
    <location>
        <begin position="129"/>
        <end position="142"/>
    </location>
</feature>
<dbReference type="AlphaFoldDB" id="A0A9E6R4Y7"/>
<evidence type="ECO:0000256" key="1">
    <source>
        <dbReference type="SAM" id="MobiDB-lite"/>
    </source>
</evidence>
<dbReference type="EMBL" id="CP081869">
    <property type="protein sequence ID" value="QZN98297.1"/>
    <property type="molecule type" value="Genomic_DNA"/>
</dbReference>
<proteinExistence type="predicted"/>
<feature type="region of interest" description="Disordered" evidence="1">
    <location>
        <begin position="57"/>
        <end position="143"/>
    </location>
</feature>
<feature type="transmembrane region" description="Helical" evidence="2">
    <location>
        <begin position="12"/>
        <end position="34"/>
    </location>
</feature>
<protein>
    <submittedName>
        <fullName evidence="3">Uncharacterized protein</fullName>
    </submittedName>
</protein>